<dbReference type="Proteomes" id="UP000320184">
    <property type="component" value="Unassembled WGS sequence"/>
</dbReference>
<organism evidence="1 2">
    <name type="scientific">Eiseniibacteriota bacterium</name>
    <dbReference type="NCBI Taxonomy" id="2212470"/>
    <lineage>
        <taxon>Bacteria</taxon>
        <taxon>Candidatus Eiseniibacteriota</taxon>
    </lineage>
</organism>
<name>A0A538SL77_UNCEI</name>
<evidence type="ECO:0000313" key="2">
    <source>
        <dbReference type="Proteomes" id="UP000320184"/>
    </source>
</evidence>
<gene>
    <name evidence="1" type="ORF">E6K73_03785</name>
</gene>
<protein>
    <submittedName>
        <fullName evidence="1">Uncharacterized protein</fullName>
    </submittedName>
</protein>
<dbReference type="AlphaFoldDB" id="A0A538SL77"/>
<sequence>MIQGGMRGASILAPLAGAVLIVLALLGANGCQRKVRYTPPRVESTAADEDSSAIVLRRAQEQWEAGDSPESAAEMSAQALFEELRDLPPSEWSDRASAVFDSLAIGAEIAGGACGLAVNFFQRSDPTAGSWPYVFWCGAKGPVYQKVEGRGMKLGSFLARGLATGVRQSPERGAAALYSRHGTGGQQPVLMVWEAPGRSDQLKLIQTLGPDSLGGVGTGEFETTADTVIDLVARTYRQHALFDECATCPHVYVVHRFRWVARGFERVEQNPVPSPYSTFVEFIEALRAGDLGAAGRVADPSLIEKARHLDWGKPAGAWRIAPAADETPQRMVFFRGEKESYRVQFEQRGADFVITDFEAVSRSVE</sequence>
<comment type="caution">
    <text evidence="1">The sequence shown here is derived from an EMBL/GenBank/DDBJ whole genome shotgun (WGS) entry which is preliminary data.</text>
</comment>
<reference evidence="1 2" key="1">
    <citation type="journal article" date="2019" name="Nat. Microbiol.">
        <title>Mediterranean grassland soil C-N compound turnover is dependent on rainfall and depth, and is mediated by genomically divergent microorganisms.</title>
        <authorList>
            <person name="Diamond S."/>
            <person name="Andeer P.F."/>
            <person name="Li Z."/>
            <person name="Crits-Christoph A."/>
            <person name="Burstein D."/>
            <person name="Anantharaman K."/>
            <person name="Lane K.R."/>
            <person name="Thomas B.C."/>
            <person name="Pan C."/>
            <person name="Northen T.R."/>
            <person name="Banfield J.F."/>
        </authorList>
    </citation>
    <scope>NUCLEOTIDE SEQUENCE [LARGE SCALE GENOMIC DNA]</scope>
    <source>
        <strain evidence="1">WS_3</strain>
    </source>
</reference>
<proteinExistence type="predicted"/>
<accession>A0A538SL77</accession>
<evidence type="ECO:0000313" key="1">
    <source>
        <dbReference type="EMBL" id="TMQ52123.1"/>
    </source>
</evidence>
<dbReference type="EMBL" id="VBOT01000044">
    <property type="protein sequence ID" value="TMQ52123.1"/>
    <property type="molecule type" value="Genomic_DNA"/>
</dbReference>